<dbReference type="InterPro" id="IPR000182">
    <property type="entry name" value="GNAT_dom"/>
</dbReference>
<sequence length="154" mass="17290">MTVREATEADVKKIHELLVIYSKKAIVLARSEEDIRFYLGNFLVAEVGGTVRGCAAARDFGNGLLEVRSMVVEPEFQGKGIGRAMIEALIAGLRVKRKQFRLFALTYQVEFFKALGFQVVDRSLFPEKIWSDCAKCPKNDCCDETAMLIEFSAE</sequence>
<comment type="caution">
    <text evidence="4">The sequence shown here is derived from an EMBL/GenBank/DDBJ whole genome shotgun (WGS) entry which is preliminary data.</text>
</comment>
<dbReference type="PANTHER" id="PTHR43877">
    <property type="entry name" value="AMINOALKYLPHOSPHONATE N-ACETYLTRANSFERASE-RELATED-RELATED"/>
    <property type="match status" value="1"/>
</dbReference>
<keyword evidence="5" id="KW-1185">Reference proteome</keyword>
<dbReference type="AlphaFoldDB" id="A0A844G6G0"/>
<dbReference type="InterPro" id="IPR016181">
    <property type="entry name" value="Acyl_CoA_acyltransferase"/>
</dbReference>
<proteinExistence type="predicted"/>
<dbReference type="Pfam" id="PF13508">
    <property type="entry name" value="Acetyltransf_7"/>
    <property type="match status" value="1"/>
</dbReference>
<name>A0A844G6G0_9BACT</name>
<dbReference type="EMBL" id="VUNS01000016">
    <property type="protein sequence ID" value="MST98161.1"/>
    <property type="molecule type" value="Genomic_DNA"/>
</dbReference>
<dbReference type="CDD" id="cd04301">
    <property type="entry name" value="NAT_SF"/>
    <property type="match status" value="1"/>
</dbReference>
<dbReference type="Gene3D" id="3.40.630.30">
    <property type="match status" value="1"/>
</dbReference>
<dbReference type="PROSITE" id="PS51186">
    <property type="entry name" value="GNAT"/>
    <property type="match status" value="1"/>
</dbReference>
<gene>
    <name evidence="4" type="ORF">FYJ85_14045</name>
</gene>
<dbReference type="InterPro" id="IPR050832">
    <property type="entry name" value="Bact_Acetyltransf"/>
</dbReference>
<dbReference type="Proteomes" id="UP000435649">
    <property type="component" value="Unassembled WGS sequence"/>
</dbReference>
<reference evidence="4 5" key="1">
    <citation type="submission" date="2019-08" db="EMBL/GenBank/DDBJ databases">
        <title>In-depth cultivation of the pig gut microbiome towards novel bacterial diversity and tailored functional studies.</title>
        <authorList>
            <person name="Wylensek D."/>
            <person name="Hitch T.C.A."/>
            <person name="Clavel T."/>
        </authorList>
    </citation>
    <scope>NUCLEOTIDE SEQUENCE [LARGE SCALE GENOMIC DNA]</scope>
    <source>
        <strain evidence="4 5">BBE-744-WT-12</strain>
    </source>
</reference>
<accession>A0A844G6G0</accession>
<evidence type="ECO:0000256" key="2">
    <source>
        <dbReference type="ARBA" id="ARBA00023315"/>
    </source>
</evidence>
<protein>
    <submittedName>
        <fullName evidence="4">GNAT family N-acetyltransferase</fullName>
    </submittedName>
</protein>
<dbReference type="SUPFAM" id="SSF55729">
    <property type="entry name" value="Acyl-CoA N-acyltransferases (Nat)"/>
    <property type="match status" value="1"/>
</dbReference>
<keyword evidence="2" id="KW-0012">Acyltransferase</keyword>
<feature type="domain" description="N-acetyltransferase" evidence="3">
    <location>
        <begin position="1"/>
        <end position="139"/>
    </location>
</feature>
<organism evidence="4 5">
    <name type="scientific">Victivallis lenta</name>
    <dbReference type="NCBI Taxonomy" id="2606640"/>
    <lineage>
        <taxon>Bacteria</taxon>
        <taxon>Pseudomonadati</taxon>
        <taxon>Lentisphaerota</taxon>
        <taxon>Lentisphaeria</taxon>
        <taxon>Victivallales</taxon>
        <taxon>Victivallaceae</taxon>
        <taxon>Victivallis</taxon>
    </lineage>
</organism>
<keyword evidence="1 4" id="KW-0808">Transferase</keyword>
<dbReference type="GO" id="GO:0016747">
    <property type="term" value="F:acyltransferase activity, transferring groups other than amino-acyl groups"/>
    <property type="evidence" value="ECO:0007669"/>
    <property type="project" value="InterPro"/>
</dbReference>
<evidence type="ECO:0000259" key="3">
    <source>
        <dbReference type="PROSITE" id="PS51186"/>
    </source>
</evidence>
<evidence type="ECO:0000313" key="5">
    <source>
        <dbReference type="Proteomes" id="UP000435649"/>
    </source>
</evidence>
<evidence type="ECO:0000256" key="1">
    <source>
        <dbReference type="ARBA" id="ARBA00022679"/>
    </source>
</evidence>
<evidence type="ECO:0000313" key="4">
    <source>
        <dbReference type="EMBL" id="MST98161.1"/>
    </source>
</evidence>